<dbReference type="InterPro" id="IPR038732">
    <property type="entry name" value="HpyO/CreE_NAD-binding"/>
</dbReference>
<accession>A0A1C3VJT0</accession>
<feature type="domain" description="FAD-dependent urate hydroxylase HpyO/Asp monooxygenase CreE-like FAD/NAD(P)-binding" evidence="1">
    <location>
        <begin position="33"/>
        <end position="188"/>
    </location>
</feature>
<evidence type="ECO:0000313" key="3">
    <source>
        <dbReference type="Proteomes" id="UP000186228"/>
    </source>
</evidence>
<dbReference type="EMBL" id="FMAC01000006">
    <property type="protein sequence ID" value="SCB27885.1"/>
    <property type="molecule type" value="Genomic_DNA"/>
</dbReference>
<dbReference type="PANTHER" id="PTHR40254:SF1">
    <property type="entry name" value="BLR0577 PROTEIN"/>
    <property type="match status" value="1"/>
</dbReference>
<evidence type="ECO:0000313" key="2">
    <source>
        <dbReference type="EMBL" id="SCB27885.1"/>
    </source>
</evidence>
<protein>
    <submittedName>
        <fullName evidence="2">Uncharacterized NAD(P)/FAD-binding protein YdhS</fullName>
    </submittedName>
</protein>
<name>A0A1C3VJT0_9HYPH</name>
<dbReference type="PANTHER" id="PTHR40254">
    <property type="entry name" value="BLR0577 PROTEIN"/>
    <property type="match status" value="1"/>
</dbReference>
<proteinExistence type="predicted"/>
<dbReference type="Proteomes" id="UP000186228">
    <property type="component" value="Unassembled WGS sequence"/>
</dbReference>
<gene>
    <name evidence="2" type="ORF">GA0061100_106259</name>
</gene>
<dbReference type="InterPro" id="IPR036188">
    <property type="entry name" value="FAD/NAD-bd_sf"/>
</dbReference>
<dbReference type="AlphaFoldDB" id="A0A1C3VJT0"/>
<dbReference type="Pfam" id="PF13454">
    <property type="entry name" value="NAD_binding_9"/>
    <property type="match status" value="1"/>
</dbReference>
<reference evidence="3" key="1">
    <citation type="submission" date="2016-08" db="EMBL/GenBank/DDBJ databases">
        <authorList>
            <person name="Varghese N."/>
            <person name="Submissions Spin"/>
        </authorList>
    </citation>
    <scope>NUCLEOTIDE SEQUENCE [LARGE SCALE GENOMIC DNA]</scope>
    <source>
        <strain evidence="3">CCBAU 57015</strain>
    </source>
</reference>
<organism evidence="2 3">
    <name type="scientific">Rhizobium hainanense</name>
    <dbReference type="NCBI Taxonomy" id="52131"/>
    <lineage>
        <taxon>Bacteria</taxon>
        <taxon>Pseudomonadati</taxon>
        <taxon>Pseudomonadota</taxon>
        <taxon>Alphaproteobacteria</taxon>
        <taxon>Hyphomicrobiales</taxon>
        <taxon>Rhizobiaceae</taxon>
        <taxon>Rhizobium/Agrobacterium group</taxon>
        <taxon>Rhizobium</taxon>
    </lineage>
</organism>
<dbReference type="STRING" id="52131.GA0061100_106259"/>
<dbReference type="SUPFAM" id="SSF51905">
    <property type="entry name" value="FAD/NAD(P)-binding domain"/>
    <property type="match status" value="2"/>
</dbReference>
<dbReference type="Gene3D" id="3.50.50.60">
    <property type="entry name" value="FAD/NAD(P)-binding domain"/>
    <property type="match status" value="1"/>
</dbReference>
<evidence type="ECO:0000259" key="1">
    <source>
        <dbReference type="Pfam" id="PF13454"/>
    </source>
</evidence>
<keyword evidence="3" id="KW-1185">Reference proteome</keyword>
<sequence>MPGSFGKGRTMTLLSPHISNSQNEDVGRIAKIAIVGRGFSGIMTAIALLRHVEGPFHLVLFDPRPKIDIGEALRQSSTSVLTSRVRDLSVDRADPADFRRWLQEEAEDDHNRAIDTEEIDDLFVPGEIFRTYVYDRFSKALTKRIDVVIQFLPDRVTSIEQGEGGAFSVLTDAGQNARFDAVFLCTGYGLREGSGTSAVPSGGAHRAIVIGAGIQAVDKALTLLDGGEASQVTLISESGFLPQSHASKAQGSLLAAQAIPRTLRGAFRFLRQAAMSADSQGLGWQGIMNGFRLQARELWHDLTPDERRRFKRHVQAVYDSHRNRLPPEHYQRLHRAIDEGTLAVKRGRVDRIAINGVLVSTSADFEVMAADVVIDCRLRSAGTESALIRAIVEAGLATSDELGIGIIVDECGQTKDAPKSRRGLFAIGPLGLGSVPDVDLVPQIVEQSCLAAASVNAWLADQAREPLPAKGFSPQRQT</sequence>
<dbReference type="InterPro" id="IPR052189">
    <property type="entry name" value="L-asp_N-monooxygenase_NS-form"/>
</dbReference>